<keyword evidence="3" id="KW-1185">Reference proteome</keyword>
<evidence type="ECO:0000313" key="3">
    <source>
        <dbReference type="Proteomes" id="UP000245430"/>
    </source>
</evidence>
<gene>
    <name evidence="2" type="ORF">LX78_00401</name>
</gene>
<protein>
    <submittedName>
        <fullName evidence="2">Uncharacterized protein</fullName>
    </submittedName>
</protein>
<name>A0A316DTA5_9FLAO</name>
<evidence type="ECO:0000313" key="2">
    <source>
        <dbReference type="EMBL" id="PWK20698.1"/>
    </source>
</evidence>
<dbReference type="Proteomes" id="UP000245430">
    <property type="component" value="Unassembled WGS sequence"/>
</dbReference>
<accession>A0A316DTA5</accession>
<dbReference type="AlphaFoldDB" id="A0A316DTA5"/>
<dbReference type="OrthoDB" id="1441145at2"/>
<sequence>MSDYRNRPKGNFIQEASWQDLYMLTESWKKDLEFYSLDVKFIELLVETYFVKFLINQNLDDLRELQRELLELNKQCENLLKRIKIHFTHIVDLIEDPFIYDASVFRTEHELLEEEISEFIKMLKVVRYAVFVLSKDVLGNEKPKRIWKYN</sequence>
<feature type="coiled-coil region" evidence="1">
    <location>
        <begin position="55"/>
        <end position="82"/>
    </location>
</feature>
<reference evidence="2 3" key="1">
    <citation type="submission" date="2018-05" db="EMBL/GenBank/DDBJ databases">
        <title>Genomic Encyclopedia of Archaeal and Bacterial Type Strains, Phase II (KMG-II): from individual species to whole genera.</title>
        <authorList>
            <person name="Goeker M."/>
        </authorList>
    </citation>
    <scope>NUCLEOTIDE SEQUENCE [LARGE SCALE GENOMIC DNA]</scope>
    <source>
        <strain evidence="2 3">DSM 22637</strain>
    </source>
</reference>
<evidence type="ECO:0000256" key="1">
    <source>
        <dbReference type="SAM" id="Coils"/>
    </source>
</evidence>
<keyword evidence="1" id="KW-0175">Coiled coil</keyword>
<proteinExistence type="predicted"/>
<dbReference type="EMBL" id="QGGP01000001">
    <property type="protein sequence ID" value="PWK20698.1"/>
    <property type="molecule type" value="Genomic_DNA"/>
</dbReference>
<organism evidence="2 3">
    <name type="scientific">Xanthomarina spongicola</name>
    <dbReference type="NCBI Taxonomy" id="570520"/>
    <lineage>
        <taxon>Bacteria</taxon>
        <taxon>Pseudomonadati</taxon>
        <taxon>Bacteroidota</taxon>
        <taxon>Flavobacteriia</taxon>
        <taxon>Flavobacteriales</taxon>
        <taxon>Flavobacteriaceae</taxon>
        <taxon>Xanthomarina</taxon>
    </lineage>
</organism>
<dbReference type="RefSeq" id="WP_109680960.1">
    <property type="nucleotide sequence ID" value="NZ_QGGP01000001.1"/>
</dbReference>
<comment type="caution">
    <text evidence="2">The sequence shown here is derived from an EMBL/GenBank/DDBJ whole genome shotgun (WGS) entry which is preliminary data.</text>
</comment>